<proteinExistence type="predicted"/>
<dbReference type="PANTHER" id="PTHR43280:SF32">
    <property type="entry name" value="TRANSCRIPTIONAL REGULATORY PROTEIN"/>
    <property type="match status" value="1"/>
</dbReference>
<dbReference type="PATRIC" id="fig|1081904.3.peg.361"/>
<dbReference type="Pfam" id="PF12833">
    <property type="entry name" value="HTH_18"/>
    <property type="match status" value="1"/>
</dbReference>
<comment type="caution">
    <text evidence="5">The sequence shown here is derived from an EMBL/GenBank/DDBJ whole genome shotgun (WGS) entry which is preliminary data.</text>
</comment>
<accession>U2MQE5</accession>
<dbReference type="Gene3D" id="1.10.10.60">
    <property type="entry name" value="Homeodomain-like"/>
    <property type="match status" value="1"/>
</dbReference>
<dbReference type="Proteomes" id="UP000016600">
    <property type="component" value="Unassembled WGS sequence"/>
</dbReference>
<dbReference type="InterPro" id="IPR009057">
    <property type="entry name" value="Homeodomain-like_sf"/>
</dbReference>
<dbReference type="GO" id="GO:0003700">
    <property type="term" value="F:DNA-binding transcription factor activity"/>
    <property type="evidence" value="ECO:0007669"/>
    <property type="project" value="InterPro"/>
</dbReference>
<dbReference type="PROSITE" id="PS01124">
    <property type="entry name" value="HTH_ARAC_FAMILY_2"/>
    <property type="match status" value="1"/>
</dbReference>
<gene>
    <name evidence="5" type="ORF">HMPREF1218_0386</name>
</gene>
<feature type="domain" description="HTH araC/xylS-type" evidence="4">
    <location>
        <begin position="202"/>
        <end position="300"/>
    </location>
</feature>
<dbReference type="EMBL" id="AWET01000007">
    <property type="protein sequence ID" value="ERK03875.1"/>
    <property type="molecule type" value="Genomic_DNA"/>
</dbReference>
<evidence type="ECO:0000256" key="3">
    <source>
        <dbReference type="ARBA" id="ARBA00023163"/>
    </source>
</evidence>
<evidence type="ECO:0000313" key="5">
    <source>
        <dbReference type="EMBL" id="ERK03875.1"/>
    </source>
</evidence>
<sequence length="310" mass="36320">MIDKQPQRISFSLFRELVEKNMHDPHFTSFLGHDFAMVKNMVRVLKNIFETGIPMRFDDMRIGYIKSGEADVILNLQPFHVTQGMLVFIGSDSIMQVERCSDDLDLEGFTITTELLNTIMRGQIPSPLLIRMQGEMFIPTVDEITMYRKIFSLLWEIVHQAESNNETVKNLMAALILYFSTLYEKYTATIEKQQTHERELFDSFIRLVNQSNGRQRHLEYYADRLHLTPRYLGTLIKQVSGVAAKEWINRATVMEVKVLLRHSTLQISQIADLLDFPTDSFFCKYFKRLTGITPREYRELRIENREMENG</sequence>
<evidence type="ECO:0000256" key="2">
    <source>
        <dbReference type="ARBA" id="ARBA00023125"/>
    </source>
</evidence>
<dbReference type="AlphaFoldDB" id="U2MQE5"/>
<keyword evidence="3" id="KW-0804">Transcription</keyword>
<dbReference type="SUPFAM" id="SSF46689">
    <property type="entry name" value="Homeodomain-like"/>
    <property type="match status" value="1"/>
</dbReference>
<keyword evidence="1" id="KW-0805">Transcription regulation</keyword>
<dbReference type="GO" id="GO:0043565">
    <property type="term" value="F:sequence-specific DNA binding"/>
    <property type="evidence" value="ECO:0007669"/>
    <property type="project" value="InterPro"/>
</dbReference>
<name>U2MQE5_9BACT</name>
<evidence type="ECO:0000259" key="4">
    <source>
        <dbReference type="PROSITE" id="PS01124"/>
    </source>
</evidence>
<dbReference type="RefSeq" id="WP_021582991.1">
    <property type="nucleotide sequence ID" value="NZ_AWET01000007.1"/>
</dbReference>
<reference evidence="5 6" key="1">
    <citation type="submission" date="2013-08" db="EMBL/GenBank/DDBJ databases">
        <authorList>
            <person name="Durkin A.S."/>
            <person name="Haft D.R."/>
            <person name="McCorrison J."/>
            <person name="Torralba M."/>
            <person name="Gillis M."/>
            <person name="Haft D.H."/>
            <person name="Methe B."/>
            <person name="Sutton G."/>
            <person name="Nelson K.E."/>
        </authorList>
    </citation>
    <scope>NUCLEOTIDE SEQUENCE [LARGE SCALE GENOMIC DNA]</scope>
    <source>
        <strain evidence="5 6">F0068</strain>
    </source>
</reference>
<evidence type="ECO:0000256" key="1">
    <source>
        <dbReference type="ARBA" id="ARBA00023015"/>
    </source>
</evidence>
<protein>
    <submittedName>
        <fullName evidence="5">DNA-binding helix-turn-helix protein</fullName>
    </submittedName>
</protein>
<dbReference type="SMART" id="SM00342">
    <property type="entry name" value="HTH_ARAC"/>
    <property type="match status" value="1"/>
</dbReference>
<keyword evidence="6" id="KW-1185">Reference proteome</keyword>
<evidence type="ECO:0000313" key="6">
    <source>
        <dbReference type="Proteomes" id="UP000016600"/>
    </source>
</evidence>
<organism evidence="5 6">
    <name type="scientific">Hoylesella pleuritidis F0068</name>
    <dbReference type="NCBI Taxonomy" id="1081904"/>
    <lineage>
        <taxon>Bacteria</taxon>
        <taxon>Pseudomonadati</taxon>
        <taxon>Bacteroidota</taxon>
        <taxon>Bacteroidia</taxon>
        <taxon>Bacteroidales</taxon>
        <taxon>Prevotellaceae</taxon>
        <taxon>Hoylesella</taxon>
    </lineage>
</organism>
<keyword evidence="2 5" id="KW-0238">DNA-binding</keyword>
<dbReference type="PANTHER" id="PTHR43280">
    <property type="entry name" value="ARAC-FAMILY TRANSCRIPTIONAL REGULATOR"/>
    <property type="match status" value="1"/>
</dbReference>
<dbReference type="InterPro" id="IPR018060">
    <property type="entry name" value="HTH_AraC"/>
</dbReference>